<dbReference type="EMBL" id="JAODUP010000685">
    <property type="protein sequence ID" value="KAK2145357.1"/>
    <property type="molecule type" value="Genomic_DNA"/>
</dbReference>
<reference evidence="1" key="1">
    <citation type="journal article" date="2023" name="Mol. Biol. Evol.">
        <title>Third-Generation Sequencing Reveals the Adaptive Role of the Epigenome in Three Deep-Sea Polychaetes.</title>
        <authorList>
            <person name="Perez M."/>
            <person name="Aroh O."/>
            <person name="Sun Y."/>
            <person name="Lan Y."/>
            <person name="Juniper S.K."/>
            <person name="Young C.R."/>
            <person name="Angers B."/>
            <person name="Qian P.Y."/>
        </authorList>
    </citation>
    <scope>NUCLEOTIDE SEQUENCE</scope>
    <source>
        <strain evidence="1">P08H-3</strain>
    </source>
</reference>
<proteinExistence type="predicted"/>
<accession>A0AAD9MTM5</accession>
<dbReference type="Proteomes" id="UP001208570">
    <property type="component" value="Unassembled WGS sequence"/>
</dbReference>
<comment type="caution">
    <text evidence="1">The sequence shown here is derived from an EMBL/GenBank/DDBJ whole genome shotgun (WGS) entry which is preliminary data.</text>
</comment>
<evidence type="ECO:0000313" key="2">
    <source>
        <dbReference type="Proteomes" id="UP001208570"/>
    </source>
</evidence>
<gene>
    <name evidence="1" type="ORF">LSH36_683g01024</name>
</gene>
<dbReference type="AlphaFoldDB" id="A0AAD9MTM5"/>
<name>A0AAD9MTM5_9ANNE</name>
<sequence>MAGVDWMLAFLDRNRDIALRTPEAKSIQRAIDFNRVKVAGFCDSLSSITFSDNTRLIPPSQIYNVDEHERRKNVPEAVCTSATGETAFIQPT</sequence>
<organism evidence="1 2">
    <name type="scientific">Paralvinella palmiformis</name>
    <dbReference type="NCBI Taxonomy" id="53620"/>
    <lineage>
        <taxon>Eukaryota</taxon>
        <taxon>Metazoa</taxon>
        <taxon>Spiralia</taxon>
        <taxon>Lophotrochozoa</taxon>
        <taxon>Annelida</taxon>
        <taxon>Polychaeta</taxon>
        <taxon>Sedentaria</taxon>
        <taxon>Canalipalpata</taxon>
        <taxon>Terebellida</taxon>
        <taxon>Terebelliformia</taxon>
        <taxon>Alvinellidae</taxon>
        <taxon>Paralvinella</taxon>
    </lineage>
</organism>
<protein>
    <submittedName>
        <fullName evidence="1">Uncharacterized protein</fullName>
    </submittedName>
</protein>
<evidence type="ECO:0000313" key="1">
    <source>
        <dbReference type="EMBL" id="KAK2145357.1"/>
    </source>
</evidence>
<keyword evidence="2" id="KW-1185">Reference proteome</keyword>